<dbReference type="Proteomes" id="UP000299102">
    <property type="component" value="Unassembled WGS sequence"/>
</dbReference>
<organism evidence="1 2">
    <name type="scientific">Eumeta variegata</name>
    <name type="common">Bagworm moth</name>
    <name type="synonym">Eumeta japonica</name>
    <dbReference type="NCBI Taxonomy" id="151549"/>
    <lineage>
        <taxon>Eukaryota</taxon>
        <taxon>Metazoa</taxon>
        <taxon>Ecdysozoa</taxon>
        <taxon>Arthropoda</taxon>
        <taxon>Hexapoda</taxon>
        <taxon>Insecta</taxon>
        <taxon>Pterygota</taxon>
        <taxon>Neoptera</taxon>
        <taxon>Endopterygota</taxon>
        <taxon>Lepidoptera</taxon>
        <taxon>Glossata</taxon>
        <taxon>Ditrysia</taxon>
        <taxon>Tineoidea</taxon>
        <taxon>Psychidae</taxon>
        <taxon>Oiketicinae</taxon>
        <taxon>Eumeta</taxon>
    </lineage>
</organism>
<proteinExistence type="predicted"/>
<keyword evidence="2" id="KW-1185">Reference proteome</keyword>
<reference evidence="1 2" key="1">
    <citation type="journal article" date="2019" name="Commun. Biol.">
        <title>The bagworm genome reveals a unique fibroin gene that provides high tensile strength.</title>
        <authorList>
            <person name="Kono N."/>
            <person name="Nakamura H."/>
            <person name="Ohtoshi R."/>
            <person name="Tomita M."/>
            <person name="Numata K."/>
            <person name="Arakawa K."/>
        </authorList>
    </citation>
    <scope>NUCLEOTIDE SEQUENCE [LARGE SCALE GENOMIC DNA]</scope>
</reference>
<gene>
    <name evidence="1" type="ORF">EVAR_34704_1</name>
</gene>
<protein>
    <submittedName>
        <fullName evidence="1">Uncharacterized protein</fullName>
    </submittedName>
</protein>
<accession>A0A4C1XDG2</accession>
<dbReference type="EMBL" id="BGZK01000815">
    <property type="protein sequence ID" value="GBP61468.1"/>
    <property type="molecule type" value="Genomic_DNA"/>
</dbReference>
<name>A0A4C1XDG2_EUMVA</name>
<sequence length="339" mass="38334">MTLAILEKTEMAKDIFKNLSNVCELSGIYAEAPYRKYLTGRKEYNYTKEAGYEPSCCNYGQKYTANYSGCPRAPKPHLVKKIATRRTIPVSQLTDTTDKFRAKQDKVPLPARDTTRRECPKPTSVLRNAGTAASALGEDISTIMSILQVVKSAEIADLATKFRKAKYGVDRLRIILDNQDLINILENLNGREMETLATYFHFNIVTPLIPTYYPNNINYRPDILDNALMKGVALKLGCIEPSNDIDNAIDALTDHIGTVVESSSRTIPAKSDRRELPRDVIELIRDKNTALHRAGKYPTCKNRSHVRTLQCKVKARMKEFRNDDWSDLTSKILPSHKAY</sequence>
<comment type="caution">
    <text evidence="1">The sequence shown here is derived from an EMBL/GenBank/DDBJ whole genome shotgun (WGS) entry which is preliminary data.</text>
</comment>
<evidence type="ECO:0000313" key="2">
    <source>
        <dbReference type="Proteomes" id="UP000299102"/>
    </source>
</evidence>
<dbReference type="OrthoDB" id="7487383at2759"/>
<dbReference type="AlphaFoldDB" id="A0A4C1XDG2"/>
<evidence type="ECO:0000313" key="1">
    <source>
        <dbReference type="EMBL" id="GBP61468.1"/>
    </source>
</evidence>